<keyword evidence="3" id="KW-1185">Reference proteome</keyword>
<dbReference type="SUPFAM" id="SSF52540">
    <property type="entry name" value="P-loop containing nucleoside triphosphate hydrolases"/>
    <property type="match status" value="1"/>
</dbReference>
<proteinExistence type="predicted"/>
<organism evidence="2 3">
    <name type="scientific">Shewanella khirikhana</name>
    <dbReference type="NCBI Taxonomy" id="1965282"/>
    <lineage>
        <taxon>Bacteria</taxon>
        <taxon>Pseudomonadati</taxon>
        <taxon>Pseudomonadota</taxon>
        <taxon>Gammaproteobacteria</taxon>
        <taxon>Alteromonadales</taxon>
        <taxon>Shewanellaceae</taxon>
        <taxon>Shewanella</taxon>
    </lineage>
</organism>
<gene>
    <name evidence="2" type="ORF">STH12_03990</name>
</gene>
<reference evidence="3" key="1">
    <citation type="submission" date="2017-03" db="EMBL/GenBank/DDBJ databases">
        <title>Full genome sequence of a non-lethal Shewanella isolate that potentiates virulence of Vibio parahaemolyticus causing acute hepatopancreatic necrosis disease (AHPND) in shrimp.</title>
        <authorList>
            <person name="Prachumwat A."/>
            <person name="Sritunyalucksana K."/>
        </authorList>
    </citation>
    <scope>NUCLEOTIDE SEQUENCE [LARGE SCALE GENOMIC DNA]</scope>
    <source>
        <strain evidence="3">TH2012</strain>
    </source>
</reference>
<dbReference type="InterPro" id="IPR027417">
    <property type="entry name" value="P-loop_NTPase"/>
</dbReference>
<feature type="domain" description="Putative endonuclease Z1" evidence="1">
    <location>
        <begin position="420"/>
        <end position="655"/>
    </location>
</feature>
<dbReference type="Proteomes" id="UP000278437">
    <property type="component" value="Chromosome"/>
</dbReference>
<dbReference type="Pfam" id="PF10593">
    <property type="entry name" value="Z1"/>
    <property type="match status" value="1"/>
</dbReference>
<evidence type="ECO:0000313" key="2">
    <source>
        <dbReference type="EMBL" id="AZQ13024.1"/>
    </source>
</evidence>
<sequence length="922" mass="103473">MDQYGYDDVKSMVMKRLRKEETVTSEKISKEINALLDAFEAAGLAEDIDRNLLFREISSQVSVWQPDPSVLRDKKHKNWLPERKTEISWGFWKRYRQYLEEEKNWPSVVTGKLDQVTDATLGDIGNPAQSGAWDRRGMVVGDVQSGKTANYTGLICKAVDAGYKLVIVLAGMTNDLRSQTQSRLDAEFLGFESELGKFHENGSRIGVGKIEDHGQLIVQPLTYSAHGGDFRSRKGTNSQLGGNPLLLVVKKNTSVLNRILTWVEGQGQTNPETGEKVVNGIPLLLLDDEADNASVNTKDPEEDPTAINRAIRKILKTFSQSSYVGYTATPFANIFIVPPDEDSEKSKYGEDLFPRNFIYYINPPDNYIGATKVFGLSESIDGLAPVDKSLPLIRHAEDAEQYFPAKHKKHLPVDGLPDTMIEAIRTFVLSCAARRVRGQKNVHNTMLIHVTRFNDVQDKVIGLVRDELVSIQRTLEFNTGLQWKKLHAELKKLWDEDFVKKTASIIELTGDPLITPIQWSEVSQELTEAALKIQVRGINGLAEGVLDYAEHPKGLNVIAVGGDKLSRGLTLDGLSVSYYTRPAKNYDTLLQMGRWFGYRPGYLDLCRLYTTEEIEGWYQHIAVATEELKREFKLMELSNLTPEDYGLKVRTHANGLSITAANKIRSGKRMQVTFADSLAQTIVFDKNQNAQENNFRHVDEWIAGLGSFSALKKNNYLWNEVKPDQIHDLLAGFKIHPFSRGADPELISKYIEKVNDIGELTSWTVVLISSSTANTKLPIGGHQTGLVERQDVQKDSDLYWLQKANIISPEDQYIDLDSTQRDAALAATVDAWANGKTRHNVQPTSPSGPFIRRARSPERGLLLIYPLDSSNVLLDGERFTEMPIIGIAMSFPAPASPNSTTVEYQVNTKYWLDRYGDDEDDV</sequence>
<name>A0ABN5U022_9GAMM</name>
<dbReference type="InterPro" id="IPR018310">
    <property type="entry name" value="Put_endonuclease_Z1-dom"/>
</dbReference>
<dbReference type="EMBL" id="CP020373">
    <property type="protein sequence ID" value="AZQ13024.1"/>
    <property type="molecule type" value="Genomic_DNA"/>
</dbReference>
<accession>A0ABN5U022</accession>
<evidence type="ECO:0000259" key="1">
    <source>
        <dbReference type="Pfam" id="PF10593"/>
    </source>
</evidence>
<evidence type="ECO:0000313" key="3">
    <source>
        <dbReference type="Proteomes" id="UP000278437"/>
    </source>
</evidence>
<dbReference type="RefSeq" id="WP_126169141.1">
    <property type="nucleotide sequence ID" value="NZ_CP020373.1"/>
</dbReference>
<protein>
    <submittedName>
        <fullName evidence="2">Z1 domain protein</fullName>
    </submittedName>
</protein>